<protein>
    <submittedName>
        <fullName evidence="1">Uncharacterized protein</fullName>
    </submittedName>
</protein>
<reference evidence="1 2" key="1">
    <citation type="submission" date="2023-10" db="EMBL/GenBank/DDBJ databases">
        <title>Niallia locisalis sp.nov. isolated from a salt pond sample.</title>
        <authorList>
            <person name="Li X.-J."/>
            <person name="Dong L."/>
        </authorList>
    </citation>
    <scope>NUCLEOTIDE SEQUENCE [LARGE SCALE GENOMIC DNA]</scope>
    <source>
        <strain evidence="1 2">DSM 29761</strain>
    </source>
</reference>
<sequence length="94" mass="11325">MITFKEEQKNQPQEYDSLSTIKIEIGEKVTIKKIDSEMKEKMEPEDYFYIKDFENKTGIISEENESKSGEHCYRIDFDENHFGYFYSKDFILLE</sequence>
<dbReference type="RefSeq" id="WP_338448147.1">
    <property type="nucleotide sequence ID" value="NZ_CP137640.1"/>
</dbReference>
<dbReference type="EMBL" id="CP137640">
    <property type="protein sequence ID" value="WVX79213.1"/>
    <property type="molecule type" value="Genomic_DNA"/>
</dbReference>
<name>A0ABZ2C7E9_9BACI</name>
<organism evidence="1 2">
    <name type="scientific">Niallia oryzisoli</name>
    <dbReference type="NCBI Taxonomy" id="1737571"/>
    <lineage>
        <taxon>Bacteria</taxon>
        <taxon>Bacillati</taxon>
        <taxon>Bacillota</taxon>
        <taxon>Bacilli</taxon>
        <taxon>Bacillales</taxon>
        <taxon>Bacillaceae</taxon>
        <taxon>Niallia</taxon>
    </lineage>
</organism>
<accession>A0ABZ2C7E9</accession>
<proteinExistence type="predicted"/>
<dbReference type="Proteomes" id="UP001357223">
    <property type="component" value="Chromosome"/>
</dbReference>
<gene>
    <name evidence="1" type="ORF">R4Z09_18105</name>
</gene>
<evidence type="ECO:0000313" key="2">
    <source>
        <dbReference type="Proteomes" id="UP001357223"/>
    </source>
</evidence>
<evidence type="ECO:0000313" key="1">
    <source>
        <dbReference type="EMBL" id="WVX79213.1"/>
    </source>
</evidence>
<keyword evidence="2" id="KW-1185">Reference proteome</keyword>